<reference evidence="2 3" key="1">
    <citation type="submission" date="2020-08" db="EMBL/GenBank/DDBJ databases">
        <title>Genome public.</title>
        <authorList>
            <person name="Liu C."/>
            <person name="Sun Q."/>
        </authorList>
    </citation>
    <scope>NUCLEOTIDE SEQUENCE [LARGE SCALE GENOMIC DNA]</scope>
    <source>
        <strain evidence="2 3">BX3</strain>
    </source>
</reference>
<evidence type="ECO:0000313" key="1">
    <source>
        <dbReference type="EMBL" id="MBC8556822.1"/>
    </source>
</evidence>
<name>A0ABR7MTK8_9FIRM</name>
<organism evidence="2 3">
    <name type="scientific">Jutongia hominis</name>
    <dbReference type="NCBI Taxonomy" id="2763664"/>
    <lineage>
        <taxon>Bacteria</taxon>
        <taxon>Bacillati</taxon>
        <taxon>Bacillota</taxon>
        <taxon>Clostridia</taxon>
        <taxon>Lachnospirales</taxon>
        <taxon>Lachnospiraceae</taxon>
        <taxon>Jutongia</taxon>
    </lineage>
</organism>
<dbReference type="EMBL" id="JACRSW010000013">
    <property type="protein sequence ID" value="MBC8556822.1"/>
    <property type="molecule type" value="Genomic_DNA"/>
</dbReference>
<feature type="non-terminal residue" evidence="2">
    <location>
        <position position="119"/>
    </location>
</feature>
<dbReference type="EMBL" id="JACRSW010000021">
    <property type="protein sequence ID" value="MBC8557149.1"/>
    <property type="molecule type" value="Genomic_DNA"/>
</dbReference>
<evidence type="ECO:0000313" key="3">
    <source>
        <dbReference type="Proteomes" id="UP000637513"/>
    </source>
</evidence>
<dbReference type="RefSeq" id="WP_249303217.1">
    <property type="nucleotide sequence ID" value="NZ_JACRSW010000013.1"/>
</dbReference>
<protein>
    <submittedName>
        <fullName evidence="2">Uncharacterized protein</fullName>
    </submittedName>
</protein>
<keyword evidence="3" id="KW-1185">Reference proteome</keyword>
<dbReference type="InterPro" id="IPR043743">
    <property type="entry name" value="DUF5688"/>
</dbReference>
<comment type="caution">
    <text evidence="2">The sequence shown here is derived from an EMBL/GenBank/DDBJ whole genome shotgun (WGS) entry which is preliminary data.</text>
</comment>
<accession>A0ABR7MTK8</accession>
<dbReference type="Pfam" id="PF18941">
    <property type="entry name" value="DUF5688"/>
    <property type="match status" value="1"/>
</dbReference>
<evidence type="ECO:0000313" key="2">
    <source>
        <dbReference type="EMBL" id="MBC8557149.1"/>
    </source>
</evidence>
<gene>
    <name evidence="1" type="ORF">H8700_03770</name>
    <name evidence="2" type="ORF">H8700_05465</name>
</gene>
<proteinExistence type="predicted"/>
<dbReference type="Proteomes" id="UP000637513">
    <property type="component" value="Unassembled WGS sequence"/>
</dbReference>
<sequence length="119" mass="13954">MMNYEIFKEVVKEKFMDYMPEKFKGMELVAEPVEKVNVTLDGIILREEGRNISPTIYINDMYKKYQDCGDLEETLMAACDFMERAYEQAPVVDVDSIMKDANEKIVFQLINTEQNKTFL</sequence>